<dbReference type="AlphaFoldDB" id="W0GPT3"/>
<dbReference type="PANTHER" id="PTHR38435">
    <property type="match status" value="1"/>
</dbReference>
<evidence type="ECO:0000313" key="4">
    <source>
        <dbReference type="Proteomes" id="UP000019260"/>
    </source>
</evidence>
<reference evidence="3 4" key="1">
    <citation type="submission" date="2013-09" db="EMBL/GenBank/DDBJ databases">
        <title>Complete genome sequence of Spiroplasma mirum suckling mouse cataract agent.</title>
        <authorList>
            <person name="Landry C.A."/>
            <person name="Bastian F.O."/>
            <person name="Thune R.L."/>
        </authorList>
    </citation>
    <scope>NUCLEOTIDE SEQUENCE [LARGE SCALE GENOMIC DNA]</scope>
    <source>
        <strain evidence="3 4">SMCA</strain>
    </source>
</reference>
<dbReference type="Pfam" id="PF05913">
    <property type="entry name" value="MupG_C"/>
    <property type="match status" value="1"/>
</dbReference>
<dbReference type="InterPro" id="IPR017853">
    <property type="entry name" value="GH"/>
</dbReference>
<dbReference type="KEGG" id="smia:P344_00550"/>
<dbReference type="InterPro" id="IPR029000">
    <property type="entry name" value="Cyclophilin-like_dom_sf"/>
</dbReference>
<feature type="domain" description="6-phospho-N-acetylmuramidase N-terminal" evidence="2">
    <location>
        <begin position="3"/>
        <end position="78"/>
    </location>
</feature>
<sequence length="153" mass="18171">MLFTERLAYAHECGIKMQSFVTLQRIDTVGTWTYNDKLPSLEFYRDLPLDFQIRHLMAMGFEDIVISTQFINEEKFAIVKNINLNKISLAIDVNPELSPVERAILFDQEIHFVRQDLAEYIIRSTWSRIKYREQDIPIPEQVKEYQPGDVFYF</sequence>
<dbReference type="SUPFAM" id="SSF51445">
    <property type="entry name" value="(Trans)glycosidases"/>
    <property type="match status" value="1"/>
</dbReference>
<dbReference type="RefSeq" id="WP_211231567.1">
    <property type="nucleotide sequence ID" value="NZ_CP002082.1"/>
</dbReference>
<dbReference type="PANTHER" id="PTHR38435:SF1">
    <property type="entry name" value="DUF871 DOMAIN-CONTAINING PROTEIN"/>
    <property type="match status" value="1"/>
</dbReference>
<protein>
    <submittedName>
        <fullName evidence="3">Uncharacterized protein</fullName>
    </submittedName>
</protein>
<dbReference type="InterPro" id="IPR013785">
    <property type="entry name" value="Aldolase_TIM"/>
</dbReference>
<dbReference type="InterPro" id="IPR008589">
    <property type="entry name" value="MupG"/>
</dbReference>
<dbReference type="Gene3D" id="2.40.100.10">
    <property type="entry name" value="Cyclophilin-like"/>
    <property type="match status" value="1"/>
</dbReference>
<name>W0GPT3_9MOLU</name>
<dbReference type="InterPro" id="IPR043797">
    <property type="entry name" value="MupG_N"/>
</dbReference>
<dbReference type="KEGG" id="smir:SMM_0090"/>
<dbReference type="SUPFAM" id="SSF50891">
    <property type="entry name" value="Cyclophilin-like"/>
    <property type="match status" value="1"/>
</dbReference>
<dbReference type="Pfam" id="PF19200">
    <property type="entry name" value="MupG_N"/>
    <property type="match status" value="1"/>
</dbReference>
<feature type="domain" description="6-phospho-N-acetylmuramidase C-terminal" evidence="1">
    <location>
        <begin position="87"/>
        <end position="150"/>
    </location>
</feature>
<dbReference type="InterPro" id="IPR043894">
    <property type="entry name" value="MupG_C"/>
</dbReference>
<dbReference type="STRING" id="838561.P344_00550"/>
<evidence type="ECO:0000313" key="3">
    <source>
        <dbReference type="EMBL" id="AHI57483.1"/>
    </source>
</evidence>
<accession>W0GPT3</accession>
<evidence type="ECO:0000259" key="1">
    <source>
        <dbReference type="Pfam" id="PF05913"/>
    </source>
</evidence>
<dbReference type="Proteomes" id="UP000019260">
    <property type="component" value="Chromosome"/>
</dbReference>
<dbReference type="PATRIC" id="fig|838561.3.peg.108"/>
<dbReference type="HOGENOM" id="CLU_1712149_0_0_14"/>
<dbReference type="eggNOG" id="COG3589">
    <property type="taxonomic scope" value="Bacteria"/>
</dbReference>
<evidence type="ECO:0000259" key="2">
    <source>
        <dbReference type="Pfam" id="PF19200"/>
    </source>
</evidence>
<organism evidence="3 4">
    <name type="scientific">Spiroplasma mirum ATCC 29335</name>
    <dbReference type="NCBI Taxonomy" id="838561"/>
    <lineage>
        <taxon>Bacteria</taxon>
        <taxon>Bacillati</taxon>
        <taxon>Mycoplasmatota</taxon>
        <taxon>Mollicutes</taxon>
        <taxon>Entomoplasmatales</taxon>
        <taxon>Spiroplasmataceae</taxon>
        <taxon>Spiroplasma</taxon>
    </lineage>
</organism>
<keyword evidence="4" id="KW-1185">Reference proteome</keyword>
<dbReference type="EMBL" id="CP006720">
    <property type="protein sequence ID" value="AHI57483.1"/>
    <property type="molecule type" value="Genomic_DNA"/>
</dbReference>
<dbReference type="Gene3D" id="3.20.20.70">
    <property type="entry name" value="Aldolase class I"/>
    <property type="match status" value="1"/>
</dbReference>
<proteinExistence type="predicted"/>
<gene>
    <name evidence="3" type="ORF">P344_00550</name>
</gene>